<feature type="domain" description="C-type lectin" evidence="2">
    <location>
        <begin position="37"/>
        <end position="161"/>
    </location>
</feature>
<evidence type="ECO:0000313" key="4">
    <source>
        <dbReference type="Proteomes" id="UP000694389"/>
    </source>
</evidence>
<name>A0A8P4K930_DICLA</name>
<feature type="domain" description="C-type lectin" evidence="2">
    <location>
        <begin position="166"/>
        <end position="273"/>
    </location>
</feature>
<dbReference type="Ensembl" id="ENSDLAT00005079543.1">
    <property type="protein sequence ID" value="ENSDLAP00005069683.1"/>
    <property type="gene ID" value="ENSDLAG00005026338.1"/>
</dbReference>
<dbReference type="GeneTree" id="ENSGT01100000263473"/>
<dbReference type="Gene3D" id="3.10.100.10">
    <property type="entry name" value="Mannose-Binding Protein A, subunit A"/>
    <property type="match status" value="2"/>
</dbReference>
<reference evidence="3" key="2">
    <citation type="submission" date="2025-09" db="UniProtKB">
        <authorList>
            <consortium name="Ensembl"/>
        </authorList>
    </citation>
    <scope>IDENTIFICATION</scope>
</reference>
<proteinExistence type="predicted"/>
<keyword evidence="4" id="KW-1185">Reference proteome</keyword>
<organism evidence="3 4">
    <name type="scientific">Dicentrarchus labrax</name>
    <name type="common">European seabass</name>
    <name type="synonym">Morone labrax</name>
    <dbReference type="NCBI Taxonomy" id="13489"/>
    <lineage>
        <taxon>Eukaryota</taxon>
        <taxon>Metazoa</taxon>
        <taxon>Chordata</taxon>
        <taxon>Craniata</taxon>
        <taxon>Vertebrata</taxon>
        <taxon>Euteleostomi</taxon>
        <taxon>Actinopterygii</taxon>
        <taxon>Neopterygii</taxon>
        <taxon>Teleostei</taxon>
        <taxon>Neoteleostei</taxon>
        <taxon>Acanthomorphata</taxon>
        <taxon>Eupercaria</taxon>
        <taxon>Moronidae</taxon>
        <taxon>Dicentrarchus</taxon>
    </lineage>
</organism>
<dbReference type="AlphaFoldDB" id="A0A8P4K930"/>
<dbReference type="SMART" id="SM00034">
    <property type="entry name" value="CLECT"/>
    <property type="match status" value="2"/>
</dbReference>
<dbReference type="InterPro" id="IPR001304">
    <property type="entry name" value="C-type_lectin-like"/>
</dbReference>
<evidence type="ECO:0000259" key="2">
    <source>
        <dbReference type="PROSITE" id="PS50041"/>
    </source>
</evidence>
<evidence type="ECO:0000256" key="1">
    <source>
        <dbReference type="ARBA" id="ARBA00023157"/>
    </source>
</evidence>
<dbReference type="InterPro" id="IPR018378">
    <property type="entry name" value="C-type_lectin_CS"/>
</dbReference>
<dbReference type="InterPro" id="IPR016186">
    <property type="entry name" value="C-type_lectin-like/link_sf"/>
</dbReference>
<dbReference type="Proteomes" id="UP000694389">
    <property type="component" value="Unassembled WGS sequence"/>
</dbReference>
<protein>
    <recommendedName>
        <fullName evidence="2">C-type lectin domain-containing protein</fullName>
    </recommendedName>
</protein>
<keyword evidence="1" id="KW-1015">Disulfide bond</keyword>
<dbReference type="SUPFAM" id="SSF56436">
    <property type="entry name" value="C-type lectin-like"/>
    <property type="match status" value="2"/>
</dbReference>
<dbReference type="Pfam" id="PF00059">
    <property type="entry name" value="Lectin_C"/>
    <property type="match status" value="2"/>
</dbReference>
<accession>A0A8P4K930</accession>
<sequence>MYYLPFFFFFAVKSEMDFYVTMILLFFGCSFNSCSQFPLREYHYVNMLMSWTEAQHYCREKYTDLATIESMDDISRLKPDFSYNYAWIGLRDDPKSWKESMGNDSNSWRWSATGQTSKTGYHNWNVGQPNGEWSHANCVSMGTNGKWYDTDCNSLWSFVCYDVTNQTEETYVFISDEKTWNDAQAYCREHYTDLPMIENIVENNEVCSAASALFWTGLYRVPWTWSDNTQSSFQVWKQGQPNNYGGNQFCTGENNLHKWDDISCLEKYPFICHQVLNLKTTVRMKIQTDADITDPATNAQILQQLGEVLTSQGWTDFNLQWKIQPTKQEEDKLTEPQCIPHG</sequence>
<dbReference type="PROSITE" id="PS50041">
    <property type="entry name" value="C_TYPE_LECTIN_2"/>
    <property type="match status" value="2"/>
</dbReference>
<reference evidence="3" key="1">
    <citation type="submission" date="2025-08" db="UniProtKB">
        <authorList>
            <consortium name="Ensembl"/>
        </authorList>
    </citation>
    <scope>IDENTIFICATION</scope>
</reference>
<dbReference type="InterPro" id="IPR016187">
    <property type="entry name" value="CTDL_fold"/>
</dbReference>
<dbReference type="PANTHER" id="PTHR45784:SF3">
    <property type="entry name" value="C-TYPE LECTIN DOMAIN FAMILY 4 MEMBER K-LIKE-RELATED"/>
    <property type="match status" value="1"/>
</dbReference>
<evidence type="ECO:0000313" key="3">
    <source>
        <dbReference type="Ensembl" id="ENSDLAP00005069683.1"/>
    </source>
</evidence>
<dbReference type="PANTHER" id="PTHR45784">
    <property type="entry name" value="C-TYPE LECTIN DOMAIN FAMILY 20 MEMBER A-RELATED"/>
    <property type="match status" value="1"/>
</dbReference>
<dbReference type="PROSITE" id="PS00615">
    <property type="entry name" value="C_TYPE_LECTIN_1"/>
    <property type="match status" value="2"/>
</dbReference>